<protein>
    <submittedName>
        <fullName evidence="1">Uncharacterized protein</fullName>
    </submittedName>
</protein>
<keyword evidence="2" id="KW-1185">Reference proteome</keyword>
<comment type="caution">
    <text evidence="1">The sequence shown here is derived from an EMBL/GenBank/DDBJ whole genome shotgun (WGS) entry which is preliminary data.</text>
</comment>
<reference evidence="1" key="1">
    <citation type="submission" date="2022-11" db="EMBL/GenBank/DDBJ databases">
        <authorList>
            <person name="Petersen C."/>
        </authorList>
    </citation>
    <scope>NUCLEOTIDE SEQUENCE</scope>
    <source>
        <strain evidence="1">IBT 19713</strain>
    </source>
</reference>
<reference evidence="1" key="2">
    <citation type="journal article" date="2023" name="IMA Fungus">
        <title>Comparative genomic study of the Penicillium genus elucidates a diverse pangenome and 15 lateral gene transfer events.</title>
        <authorList>
            <person name="Petersen C."/>
            <person name="Sorensen T."/>
            <person name="Nielsen M.R."/>
            <person name="Sondergaard T.E."/>
            <person name="Sorensen J.L."/>
            <person name="Fitzpatrick D.A."/>
            <person name="Frisvad J.C."/>
            <person name="Nielsen K.L."/>
        </authorList>
    </citation>
    <scope>NUCLEOTIDE SEQUENCE</scope>
    <source>
        <strain evidence="1">IBT 19713</strain>
    </source>
</reference>
<sequence>MGLDLQMLFSSSCSIKASLVRASPLIRLLSFVAYAVPLPDGTVHTSRHATPKLRSLCPTPFPSEIVWQGSSPAGRLFRLMRIQYFVSPLAAPGDHSSAEAQLADSMGSNCC</sequence>
<dbReference type="Proteomes" id="UP001150941">
    <property type="component" value="Unassembled WGS sequence"/>
</dbReference>
<dbReference type="AlphaFoldDB" id="A0A9W9NZL1"/>
<evidence type="ECO:0000313" key="1">
    <source>
        <dbReference type="EMBL" id="KAJ5232580.1"/>
    </source>
</evidence>
<gene>
    <name evidence="1" type="ORF">N7468_005536</name>
</gene>
<dbReference type="RefSeq" id="XP_058330573.1">
    <property type="nucleotide sequence ID" value="XM_058474833.1"/>
</dbReference>
<name>A0A9W9NZL1_9EURO</name>
<evidence type="ECO:0000313" key="2">
    <source>
        <dbReference type="Proteomes" id="UP001150941"/>
    </source>
</evidence>
<dbReference type="EMBL" id="JAPQKS010000004">
    <property type="protein sequence ID" value="KAJ5232580.1"/>
    <property type="molecule type" value="Genomic_DNA"/>
</dbReference>
<organism evidence="1 2">
    <name type="scientific">Penicillium chermesinum</name>
    <dbReference type="NCBI Taxonomy" id="63820"/>
    <lineage>
        <taxon>Eukaryota</taxon>
        <taxon>Fungi</taxon>
        <taxon>Dikarya</taxon>
        <taxon>Ascomycota</taxon>
        <taxon>Pezizomycotina</taxon>
        <taxon>Eurotiomycetes</taxon>
        <taxon>Eurotiomycetidae</taxon>
        <taxon>Eurotiales</taxon>
        <taxon>Aspergillaceae</taxon>
        <taxon>Penicillium</taxon>
    </lineage>
</organism>
<proteinExistence type="predicted"/>
<dbReference type="GeneID" id="83202136"/>
<accession>A0A9W9NZL1</accession>